<feature type="region of interest" description="Disordered" evidence="1">
    <location>
        <begin position="1"/>
        <end position="84"/>
    </location>
</feature>
<dbReference type="EMBL" id="JAWRVI010000002">
    <property type="protein sequence ID" value="KAK4094796.1"/>
    <property type="molecule type" value="Genomic_DNA"/>
</dbReference>
<comment type="caution">
    <text evidence="3">The sequence shown here is derived from an EMBL/GenBank/DDBJ whole genome shotgun (WGS) entry which is preliminary data.</text>
</comment>
<reference evidence="3 4" key="2">
    <citation type="journal article" date="2016" name="Front. Microbiol.">
        <title>Genome and transcriptome sequences reveal the specific parasitism of the nematophagous Purpureocillium lilacinum 36-1.</title>
        <authorList>
            <person name="Xie J."/>
            <person name="Li S."/>
            <person name="Mo C."/>
            <person name="Xiao X."/>
            <person name="Peng D."/>
            <person name="Wang G."/>
            <person name="Xiao Y."/>
        </authorList>
    </citation>
    <scope>NUCLEOTIDE SEQUENCE [LARGE SCALE GENOMIC DNA]</scope>
    <source>
        <strain evidence="3 4">36-1</strain>
    </source>
</reference>
<accession>A0A2U3DYF3</accession>
<evidence type="ECO:0000313" key="5">
    <source>
        <dbReference type="Proteomes" id="UP001287286"/>
    </source>
</evidence>
<evidence type="ECO:0000313" key="4">
    <source>
        <dbReference type="Proteomes" id="UP000245956"/>
    </source>
</evidence>
<reference evidence="2 5" key="4">
    <citation type="journal article" date="2024" name="Microbiol. Resour. Announc.">
        <title>Genome annotations for the ascomycete fungi Trichoderma harzianum, Trichoderma aggressivum, and Purpureocillium lilacinum.</title>
        <authorList>
            <person name="Beijen E.P.W."/>
            <person name="Ohm R.A."/>
        </authorList>
    </citation>
    <scope>NUCLEOTIDE SEQUENCE [LARGE SCALE GENOMIC DNA]</scope>
    <source>
        <strain evidence="2 5">CBS 150709</strain>
    </source>
</reference>
<name>A0A2U3DYF3_PURLI</name>
<evidence type="ECO:0000313" key="2">
    <source>
        <dbReference type="EMBL" id="KAK4094796.1"/>
    </source>
</evidence>
<feature type="compositionally biased region" description="Basic residues" evidence="1">
    <location>
        <begin position="43"/>
        <end position="52"/>
    </location>
</feature>
<sequence length="112" mass="11906">MDPIHGSDLLGKGEVPPSPAPRSICEPSDTADTTLPPFAAHITSHRRRRRRCIPNPRPHWPVCRTPPPGPAARLGEPRACPDGSPSSWAIQIHVASALNTVSLSPSTAASLE</sequence>
<keyword evidence="5" id="KW-1185">Reference proteome</keyword>
<evidence type="ECO:0000256" key="1">
    <source>
        <dbReference type="SAM" id="MobiDB-lite"/>
    </source>
</evidence>
<dbReference type="AlphaFoldDB" id="A0A2U3DYF3"/>
<reference evidence="3" key="1">
    <citation type="submission" date="2015-05" db="EMBL/GenBank/DDBJ databases">
        <authorList>
            <person name="Wang D.B."/>
            <person name="Wang M."/>
        </authorList>
    </citation>
    <scope>NUCLEOTIDE SEQUENCE</scope>
    <source>
        <strain evidence="3">36-1</strain>
    </source>
</reference>
<protein>
    <submittedName>
        <fullName evidence="3">Uncharacterized protein</fullName>
    </submittedName>
</protein>
<evidence type="ECO:0000313" key="3">
    <source>
        <dbReference type="EMBL" id="PWI67285.1"/>
    </source>
</evidence>
<dbReference type="Proteomes" id="UP001287286">
    <property type="component" value="Unassembled WGS sequence"/>
</dbReference>
<feature type="compositionally biased region" description="Pro residues" evidence="1">
    <location>
        <begin position="55"/>
        <end position="70"/>
    </location>
</feature>
<dbReference type="Proteomes" id="UP000245956">
    <property type="component" value="Unassembled WGS sequence"/>
</dbReference>
<organism evidence="3 4">
    <name type="scientific">Purpureocillium lilacinum</name>
    <name type="common">Paecilomyces lilacinus</name>
    <dbReference type="NCBI Taxonomy" id="33203"/>
    <lineage>
        <taxon>Eukaryota</taxon>
        <taxon>Fungi</taxon>
        <taxon>Dikarya</taxon>
        <taxon>Ascomycota</taxon>
        <taxon>Pezizomycotina</taxon>
        <taxon>Sordariomycetes</taxon>
        <taxon>Hypocreomycetidae</taxon>
        <taxon>Hypocreales</taxon>
        <taxon>Ophiocordycipitaceae</taxon>
        <taxon>Purpureocillium</taxon>
    </lineage>
</organism>
<reference evidence="2" key="3">
    <citation type="submission" date="2023-11" db="EMBL/GenBank/DDBJ databases">
        <authorList>
            <person name="Beijen E."/>
            <person name="Ohm R.A."/>
        </authorList>
    </citation>
    <scope>NUCLEOTIDE SEQUENCE</scope>
    <source>
        <strain evidence="2">CBS 150709</strain>
    </source>
</reference>
<gene>
    <name evidence="3" type="ORF">PCL_03053</name>
    <name evidence="2" type="ORF">Purlil1_492</name>
</gene>
<dbReference type="EMBL" id="LCWV01000019">
    <property type="protein sequence ID" value="PWI67285.1"/>
    <property type="molecule type" value="Genomic_DNA"/>
</dbReference>
<proteinExistence type="predicted"/>